<name>A0A6G1JQW8_9PLEO</name>
<sequence length="76" mass="8147">MTMSPLTVNPSLIAKRTSTFYSLADATAARLSGACTNGDNGILLGHDPNNNEVWASLIKNNEGLFAYDAVDYRAII</sequence>
<dbReference type="Proteomes" id="UP000799428">
    <property type="component" value="Unassembled WGS sequence"/>
</dbReference>
<evidence type="ECO:0000313" key="2">
    <source>
        <dbReference type="Proteomes" id="UP000799428"/>
    </source>
</evidence>
<dbReference type="EMBL" id="MU005812">
    <property type="protein sequence ID" value="KAF2702557.1"/>
    <property type="molecule type" value="Genomic_DNA"/>
</dbReference>
<gene>
    <name evidence="1" type="ORF">K504DRAFT_508924</name>
</gene>
<dbReference type="AlphaFoldDB" id="A0A6G1JQW8"/>
<protein>
    <submittedName>
        <fullName evidence="1">Uncharacterized protein</fullName>
    </submittedName>
</protein>
<evidence type="ECO:0000313" key="1">
    <source>
        <dbReference type="EMBL" id="KAF2702557.1"/>
    </source>
</evidence>
<keyword evidence="2" id="KW-1185">Reference proteome</keyword>
<proteinExistence type="predicted"/>
<accession>A0A6G1JQW8</accession>
<reference evidence="1" key="1">
    <citation type="journal article" date="2020" name="Stud. Mycol.">
        <title>101 Dothideomycetes genomes: a test case for predicting lifestyles and emergence of pathogens.</title>
        <authorList>
            <person name="Haridas S."/>
            <person name="Albert R."/>
            <person name="Binder M."/>
            <person name="Bloem J."/>
            <person name="Labutti K."/>
            <person name="Salamov A."/>
            <person name="Andreopoulos B."/>
            <person name="Baker S."/>
            <person name="Barry K."/>
            <person name="Bills G."/>
            <person name="Bluhm B."/>
            <person name="Cannon C."/>
            <person name="Castanera R."/>
            <person name="Culley D."/>
            <person name="Daum C."/>
            <person name="Ezra D."/>
            <person name="Gonzalez J."/>
            <person name="Henrissat B."/>
            <person name="Kuo A."/>
            <person name="Liang C."/>
            <person name="Lipzen A."/>
            <person name="Lutzoni F."/>
            <person name="Magnuson J."/>
            <person name="Mondo S."/>
            <person name="Nolan M."/>
            <person name="Ohm R."/>
            <person name="Pangilinan J."/>
            <person name="Park H.-J."/>
            <person name="Ramirez L."/>
            <person name="Alfaro M."/>
            <person name="Sun H."/>
            <person name="Tritt A."/>
            <person name="Yoshinaga Y."/>
            <person name="Zwiers L.-H."/>
            <person name="Turgeon B."/>
            <person name="Goodwin S."/>
            <person name="Spatafora J."/>
            <person name="Crous P."/>
            <person name="Grigoriev I."/>
        </authorList>
    </citation>
    <scope>NUCLEOTIDE SEQUENCE</scope>
    <source>
        <strain evidence="1">CBS 279.74</strain>
    </source>
</reference>
<organism evidence="1 2">
    <name type="scientific">Pleomassaria siparia CBS 279.74</name>
    <dbReference type="NCBI Taxonomy" id="1314801"/>
    <lineage>
        <taxon>Eukaryota</taxon>
        <taxon>Fungi</taxon>
        <taxon>Dikarya</taxon>
        <taxon>Ascomycota</taxon>
        <taxon>Pezizomycotina</taxon>
        <taxon>Dothideomycetes</taxon>
        <taxon>Pleosporomycetidae</taxon>
        <taxon>Pleosporales</taxon>
        <taxon>Pleomassariaceae</taxon>
        <taxon>Pleomassaria</taxon>
    </lineage>
</organism>